<proteinExistence type="predicted"/>
<reference evidence="1 2" key="1">
    <citation type="journal article" date="2019" name="Sci. Rep.">
        <title>Comparative genomics of chytrid fungi reveal insights into the obligate biotrophic and pathogenic lifestyle of Synchytrium endobioticum.</title>
        <authorList>
            <person name="van de Vossenberg B.T.L.H."/>
            <person name="Warris S."/>
            <person name="Nguyen H.D.T."/>
            <person name="van Gent-Pelzer M.P.E."/>
            <person name="Joly D.L."/>
            <person name="van de Geest H.C."/>
            <person name="Bonants P.J.M."/>
            <person name="Smith D.S."/>
            <person name="Levesque C.A."/>
            <person name="van der Lee T.A.J."/>
        </authorList>
    </citation>
    <scope>NUCLEOTIDE SEQUENCE [LARGE SCALE GENOMIC DNA]</scope>
    <source>
        <strain evidence="1 2">CBS 675.73</strain>
    </source>
</reference>
<name>A0A507DRH0_9FUNG</name>
<dbReference type="AlphaFoldDB" id="A0A507DRH0"/>
<comment type="caution">
    <text evidence="1">The sequence shown here is derived from an EMBL/GenBank/DDBJ whole genome shotgun (WGS) entry which is preliminary data.</text>
</comment>
<organism evidence="1 2">
    <name type="scientific">Chytriomyces confervae</name>
    <dbReference type="NCBI Taxonomy" id="246404"/>
    <lineage>
        <taxon>Eukaryota</taxon>
        <taxon>Fungi</taxon>
        <taxon>Fungi incertae sedis</taxon>
        <taxon>Chytridiomycota</taxon>
        <taxon>Chytridiomycota incertae sedis</taxon>
        <taxon>Chytridiomycetes</taxon>
        <taxon>Chytridiales</taxon>
        <taxon>Chytriomycetaceae</taxon>
        <taxon>Chytriomyces</taxon>
    </lineage>
</organism>
<sequence length="223" mass="24688">MEGKGLRVKNQRYGEVRAAKIDGFNQVSVSVYSTFGLNECPQETWDSLTEADVAKHFGCRKAVLNGPRLWMVDAFGPAMSAPTEAPVAIHGLEVRHIATLSLTLMQALFLRGTYTTRPMPRMVEFVWEAGSKAHFLVTPNGSQFIMQSISQKHLPSMNVDNVHEMLANALKEMPKGWKFDTRVLESDVVVKTDAAVGHVLGLQDEFDNTYLYVGDVAAFAGVR</sequence>
<evidence type="ECO:0000313" key="1">
    <source>
        <dbReference type="EMBL" id="TPX54136.1"/>
    </source>
</evidence>
<gene>
    <name evidence="1" type="ORF">CcCBS67573_g09609</name>
</gene>
<dbReference type="Proteomes" id="UP000320333">
    <property type="component" value="Unassembled WGS sequence"/>
</dbReference>
<dbReference type="OrthoDB" id="167158at2759"/>
<evidence type="ECO:0000313" key="2">
    <source>
        <dbReference type="Proteomes" id="UP000320333"/>
    </source>
</evidence>
<dbReference type="EMBL" id="QEAP01000910">
    <property type="protein sequence ID" value="TPX54136.1"/>
    <property type="molecule type" value="Genomic_DNA"/>
</dbReference>
<keyword evidence="2" id="KW-1185">Reference proteome</keyword>
<accession>A0A507DRH0</accession>
<protein>
    <submittedName>
        <fullName evidence="1">Uncharacterized protein</fullName>
    </submittedName>
</protein>